<dbReference type="InterPro" id="IPR036291">
    <property type="entry name" value="NAD(P)-bd_dom_sf"/>
</dbReference>
<dbReference type="GO" id="GO:0042351">
    <property type="term" value="P:'de novo' GDP-L-fucose biosynthetic process"/>
    <property type="evidence" value="ECO:0007669"/>
    <property type="project" value="TreeGrafter"/>
</dbReference>
<feature type="domain" description="NAD(P)-binding" evidence="8">
    <location>
        <begin position="6"/>
        <end position="357"/>
    </location>
</feature>
<evidence type="ECO:0000256" key="3">
    <source>
        <dbReference type="ARBA" id="ARBA00009263"/>
    </source>
</evidence>
<dbReference type="CDD" id="cd05260">
    <property type="entry name" value="GDP_MD_SDR_e"/>
    <property type="match status" value="1"/>
</dbReference>
<organism evidence="9 10">
    <name type="scientific">Candidatus Ordinivivax streblomastigis</name>
    <dbReference type="NCBI Taxonomy" id="2540710"/>
    <lineage>
        <taxon>Bacteria</taxon>
        <taxon>Pseudomonadati</taxon>
        <taxon>Bacteroidota</taxon>
        <taxon>Bacteroidia</taxon>
        <taxon>Bacteroidales</taxon>
        <taxon>Candidatus Ordinivivax</taxon>
    </lineage>
</organism>
<dbReference type="PANTHER" id="PTHR43715:SF1">
    <property type="entry name" value="GDP-MANNOSE 4,6 DEHYDRATASE"/>
    <property type="match status" value="1"/>
</dbReference>
<name>A0A5M8NYY5_9BACT</name>
<dbReference type="Gene3D" id="3.90.25.10">
    <property type="entry name" value="UDP-galactose 4-epimerase, domain 1"/>
    <property type="match status" value="1"/>
</dbReference>
<dbReference type="InterPro" id="IPR006368">
    <property type="entry name" value="GDP_Man_deHydtase"/>
</dbReference>
<evidence type="ECO:0000256" key="7">
    <source>
        <dbReference type="HAMAP-Rule" id="MF_00955"/>
    </source>
</evidence>
<evidence type="ECO:0000256" key="2">
    <source>
        <dbReference type="ARBA" id="ARBA00001937"/>
    </source>
</evidence>
<comment type="cofactor">
    <cofactor evidence="2 7">
        <name>NADP(+)</name>
        <dbReference type="ChEBI" id="CHEBI:58349"/>
    </cofactor>
</comment>
<gene>
    <name evidence="7" type="primary">gmd</name>
    <name evidence="9" type="ORF">EZS26_002448</name>
</gene>
<dbReference type="Pfam" id="PF16363">
    <property type="entry name" value="GDP_Man_Dehyd"/>
    <property type="match status" value="1"/>
</dbReference>
<dbReference type="SUPFAM" id="SSF51735">
    <property type="entry name" value="NAD(P)-binding Rossmann-fold domains"/>
    <property type="match status" value="1"/>
</dbReference>
<dbReference type="HAMAP" id="MF_00955">
    <property type="entry name" value="GDP_Man_dehydratase"/>
    <property type="match status" value="1"/>
</dbReference>
<comment type="caution">
    <text evidence="7">Lacks conserved residue(s) required for the propagation of feature annotation.</text>
</comment>
<dbReference type="GO" id="GO:0070401">
    <property type="term" value="F:NADP+ binding"/>
    <property type="evidence" value="ECO:0007669"/>
    <property type="project" value="UniProtKB-UniRule"/>
</dbReference>
<evidence type="ECO:0000313" key="9">
    <source>
        <dbReference type="EMBL" id="KAA6301359.1"/>
    </source>
</evidence>
<dbReference type="GO" id="GO:0008446">
    <property type="term" value="F:GDP-mannose 4,6-dehydratase activity"/>
    <property type="evidence" value="ECO:0007669"/>
    <property type="project" value="UniProtKB-UniRule"/>
</dbReference>
<dbReference type="InterPro" id="IPR016040">
    <property type="entry name" value="NAD(P)-bd_dom"/>
</dbReference>
<dbReference type="AlphaFoldDB" id="A0A5M8NYY5"/>
<dbReference type="Proteomes" id="UP000324575">
    <property type="component" value="Unassembled WGS sequence"/>
</dbReference>
<dbReference type="PANTHER" id="PTHR43715">
    <property type="entry name" value="GDP-MANNOSE 4,6-DEHYDRATASE"/>
    <property type="match status" value="1"/>
</dbReference>
<comment type="similarity">
    <text evidence="3 7">Belongs to the NAD(P)-dependent epimerase/dehydratase family. GDP-mannose 4,6-dehydratase subfamily.</text>
</comment>
<accession>A0A5M8NYY5</accession>
<evidence type="ECO:0000256" key="1">
    <source>
        <dbReference type="ARBA" id="ARBA00000188"/>
    </source>
</evidence>
<evidence type="ECO:0000313" key="10">
    <source>
        <dbReference type="Proteomes" id="UP000324575"/>
    </source>
</evidence>
<sequence length="383" mass="43576">MGKTALITGITGQDGAYLSEFLIKKGYTVHGIKRRASLFNTDRIDHLYQDPHLDDRNLILHYGDMTDSMNLTRIVSEVQPDEIYNLAAQSHVKVSFDTPEYTANVDGLGTLRILESVRLLGLASKTRIYQASTSELYGLVQEIPQKETTPFYPRSPYAVAKMYAYWITVNYREAYNMFACNGILFNHESPLRGETFVTRKVTRALSRIALGIQSDVYMGNLSSKRDWGHAKDYIKAMYLILQQDKPDDYVIATGVTTTIRDFISQAFNEIGIRIEFKGDGANETGEIAAINTPVFVEKIGESYLAPIQKRIGEKVVKIDPKYFRPTEVELLIGDATKSRTQLGWEPKYNLDMLIEDMMANDVKNMKKEAYLRDGGYRILNYFE</sequence>
<comment type="caution">
    <text evidence="9">The sequence shown here is derived from an EMBL/GenBank/DDBJ whole genome shotgun (WGS) entry which is preliminary data.</text>
</comment>
<proteinExistence type="inferred from homology"/>
<evidence type="ECO:0000256" key="5">
    <source>
        <dbReference type="ARBA" id="ARBA00023239"/>
    </source>
</evidence>
<comment type="function">
    <text evidence="6 7">Catalyzes the conversion of GDP-D-mannose to GDP-4-dehydro-6-deoxy-D-mannose.</text>
</comment>
<reference evidence="9 10" key="1">
    <citation type="submission" date="2019-03" db="EMBL/GenBank/DDBJ databases">
        <title>Single cell metagenomics reveals metabolic interactions within the superorganism composed of flagellate Streblomastix strix and complex community of Bacteroidetes bacteria on its surface.</title>
        <authorList>
            <person name="Treitli S.C."/>
            <person name="Kolisko M."/>
            <person name="Husnik F."/>
            <person name="Keeling P."/>
            <person name="Hampl V."/>
        </authorList>
    </citation>
    <scope>NUCLEOTIDE SEQUENCE [LARGE SCALE GENOMIC DNA]</scope>
    <source>
        <strain evidence="9">St1</strain>
    </source>
</reference>
<dbReference type="EC" id="4.2.1.47" evidence="4 7"/>
<dbReference type="FunFam" id="3.40.50.720:FF:000924">
    <property type="entry name" value="GDP-mannose 4,6 dehydratase"/>
    <property type="match status" value="1"/>
</dbReference>
<dbReference type="Gene3D" id="3.40.50.720">
    <property type="entry name" value="NAD(P)-binding Rossmann-like Domain"/>
    <property type="match status" value="1"/>
</dbReference>
<evidence type="ECO:0000259" key="8">
    <source>
        <dbReference type="Pfam" id="PF16363"/>
    </source>
</evidence>
<dbReference type="NCBIfam" id="TIGR01472">
    <property type="entry name" value="gmd"/>
    <property type="match status" value="1"/>
</dbReference>
<protein>
    <recommendedName>
        <fullName evidence="4 7">GDP-mannose 4,6-dehydratase</fullName>
        <ecNumber evidence="4 7">4.2.1.47</ecNumber>
    </recommendedName>
    <alternativeName>
        <fullName evidence="7">GDP-D-mannose dehydratase</fullName>
    </alternativeName>
</protein>
<evidence type="ECO:0000256" key="6">
    <source>
        <dbReference type="ARBA" id="ARBA00059383"/>
    </source>
</evidence>
<comment type="catalytic activity">
    <reaction evidence="1 7">
        <text>GDP-alpha-D-mannose = GDP-4-dehydro-alpha-D-rhamnose + H2O</text>
        <dbReference type="Rhea" id="RHEA:23820"/>
        <dbReference type="ChEBI" id="CHEBI:15377"/>
        <dbReference type="ChEBI" id="CHEBI:57527"/>
        <dbReference type="ChEBI" id="CHEBI:57964"/>
        <dbReference type="EC" id="4.2.1.47"/>
    </reaction>
</comment>
<keyword evidence="7" id="KW-0521">NADP</keyword>
<keyword evidence="5 7" id="KW-0456">Lyase</keyword>
<dbReference type="EMBL" id="SNRX01000020">
    <property type="protein sequence ID" value="KAA6301359.1"/>
    <property type="molecule type" value="Genomic_DNA"/>
</dbReference>
<evidence type="ECO:0000256" key="4">
    <source>
        <dbReference type="ARBA" id="ARBA00011989"/>
    </source>
</evidence>